<dbReference type="PANTHER" id="PTHR35105:SF2">
    <property type="entry name" value="PROTEIN CDI"/>
    <property type="match status" value="1"/>
</dbReference>
<dbReference type="PANTHER" id="PTHR35105">
    <property type="entry name" value="EXPRESSED PROTEIN"/>
    <property type="match status" value="1"/>
</dbReference>
<dbReference type="EMBL" id="SGWV01000013">
    <property type="protein sequence ID" value="RZS46920.1"/>
    <property type="molecule type" value="Genomic_DNA"/>
</dbReference>
<evidence type="ECO:0008006" key="3">
    <source>
        <dbReference type="Google" id="ProtNLM"/>
    </source>
</evidence>
<protein>
    <recommendedName>
        <fullName evidence="3">Glycosyl transferase family 8</fullName>
    </recommendedName>
</protein>
<keyword evidence="2" id="KW-1185">Reference proteome</keyword>
<proteinExistence type="predicted"/>
<sequence length="247" mass="28382">MTLLEWSFNAHTLGKSLSKSRTMIRIFIGYDPRETVAWHVLTHSILARSSQPVAFVPLALDNLQGLMWRERNPLQSTDFSFSRFLVPHLSGYEGWSLFMDCDMLVREDIARLWAQRDERYAVMCVQHDHRPAETVKFLGAPQSAYGKKNWSSVMLFNNARCRALTPEFVNTASGLELHQFKWLSDDAEIGPLPATWNHLVGYDAPREDAANVHFTIGGPYFHEYVDCEHGPAWRAEREAMLRVDQRG</sequence>
<name>A0A4Q7LB85_9BURK</name>
<dbReference type="AlphaFoldDB" id="A0A4Q7LB85"/>
<dbReference type="SUPFAM" id="SSF53448">
    <property type="entry name" value="Nucleotide-diphospho-sugar transferases"/>
    <property type="match status" value="1"/>
</dbReference>
<evidence type="ECO:0000313" key="2">
    <source>
        <dbReference type="Proteomes" id="UP000293433"/>
    </source>
</evidence>
<organism evidence="1 2">
    <name type="scientific">Sphaerotilus mobilis</name>
    <dbReference type="NCBI Taxonomy" id="47994"/>
    <lineage>
        <taxon>Bacteria</taxon>
        <taxon>Pseudomonadati</taxon>
        <taxon>Pseudomonadota</taxon>
        <taxon>Betaproteobacteria</taxon>
        <taxon>Burkholderiales</taxon>
        <taxon>Sphaerotilaceae</taxon>
        <taxon>Sphaerotilus</taxon>
    </lineage>
</organism>
<accession>A0A4Q7LB85</accession>
<gene>
    <name evidence="1" type="ORF">EV685_3952</name>
</gene>
<dbReference type="Gene3D" id="3.90.550.10">
    <property type="entry name" value="Spore Coat Polysaccharide Biosynthesis Protein SpsA, Chain A"/>
    <property type="match status" value="1"/>
</dbReference>
<comment type="caution">
    <text evidence="1">The sequence shown here is derived from an EMBL/GenBank/DDBJ whole genome shotgun (WGS) entry which is preliminary data.</text>
</comment>
<reference evidence="1 2" key="1">
    <citation type="submission" date="2019-02" db="EMBL/GenBank/DDBJ databases">
        <title>Genomic Encyclopedia of Type Strains, Phase IV (KMG-IV): sequencing the most valuable type-strain genomes for metagenomic binning, comparative biology and taxonomic classification.</title>
        <authorList>
            <person name="Goeker M."/>
        </authorList>
    </citation>
    <scope>NUCLEOTIDE SEQUENCE [LARGE SCALE GENOMIC DNA]</scope>
    <source>
        <strain evidence="1 2">DSM 10617</strain>
    </source>
</reference>
<dbReference type="Proteomes" id="UP000293433">
    <property type="component" value="Unassembled WGS sequence"/>
</dbReference>
<dbReference type="InterPro" id="IPR029044">
    <property type="entry name" value="Nucleotide-diphossugar_trans"/>
</dbReference>
<evidence type="ECO:0000313" key="1">
    <source>
        <dbReference type="EMBL" id="RZS46920.1"/>
    </source>
</evidence>